<dbReference type="RefSeq" id="XP_023151705.2">
    <property type="nucleotide sequence ID" value="XM_023295937.3"/>
</dbReference>
<keyword evidence="7" id="KW-0804">Transcription</keyword>
<organism evidence="11 12">
    <name type="scientific">Amphiprion ocellaris</name>
    <name type="common">Clown anemonefish</name>
    <dbReference type="NCBI Taxonomy" id="80972"/>
    <lineage>
        <taxon>Eukaryota</taxon>
        <taxon>Metazoa</taxon>
        <taxon>Chordata</taxon>
        <taxon>Craniata</taxon>
        <taxon>Vertebrata</taxon>
        <taxon>Euteleostomi</taxon>
        <taxon>Actinopterygii</taxon>
        <taxon>Neopterygii</taxon>
        <taxon>Teleostei</taxon>
        <taxon>Neoteleostei</taxon>
        <taxon>Acanthomorphata</taxon>
        <taxon>Ovalentaria</taxon>
        <taxon>Pomacentridae</taxon>
        <taxon>Amphiprion</taxon>
    </lineage>
</organism>
<dbReference type="GO" id="GO:0060215">
    <property type="term" value="P:primitive hemopoiesis"/>
    <property type="evidence" value="ECO:0007669"/>
    <property type="project" value="Ensembl"/>
</dbReference>
<dbReference type="GeneID" id="111586239"/>
<keyword evidence="3" id="KW-0053">Apoptosis</keyword>
<reference evidence="11 12" key="1">
    <citation type="submission" date="2022-01" db="EMBL/GenBank/DDBJ databases">
        <title>A chromosome-scale genome assembly of the false clownfish, Amphiprion ocellaris.</title>
        <authorList>
            <person name="Ryu T."/>
        </authorList>
    </citation>
    <scope>NUCLEOTIDE SEQUENCE [LARGE SCALE GENOMIC DNA]</scope>
</reference>
<feature type="domain" description="Cysteine/serine-rich nuclear protein N-terminal" evidence="10">
    <location>
        <begin position="84"/>
        <end position="302"/>
    </location>
</feature>
<keyword evidence="5" id="KW-0238">DNA-binding</keyword>
<accession>A0A3Q1B2Z2</accession>
<sequence length="581" mass="64812">MYISHHSHTMRGILKRKFAEVDENPGYSSSSPSPPSSLSSPASSEWESDGEGSSSEEFTPHSPPSSTGLPIQSILKRPKLASGRSNVRFDQVTVFSFQHCQGFTSVPSRGGAALGMVRRHSALHRYTVAEHALEQRHRRREKLRQRLREEKLEALKHKLIISGAIDQRQADRLTVDQVPDSDPDFHISDAELDDRGFLQPFSSKQRQALLQAAGVKHIDKEEKRQLHDLRLSREACGCDCRGFCEPETCACSLAGIKCQVDRSNFPCGCTKDSCGNTQGRIEFDSRRVQTHYIHTVMRLNLERRIQDEALSPEEQTGLPEELQEYEDQDEMHLEQSEQDKRCPFGFSLEEDRLPVTMPTTPLFHFIPERLVVEENSCSSDMTESSCSSSDSESGGNLDRSPNLPDVDGGLNRALSLCENNNYSSSCSQLRHIEPLMQHSSSSAVHSTTTDSVGPRPALTDNISRTSVTDYLDENANQARDFFEDGSLEGFPNTPSPTVDYSLGGYMDLSLSSESDLEFFDSDYPSGPLHSSFKAHRHPDSFRHLQLCSSVSLPQYESSTHLLESLIGLTDPSTEQISSFCS</sequence>
<comment type="similarity">
    <text evidence="2">Belongs to the AXUD1 family.</text>
</comment>
<reference evidence="11" key="3">
    <citation type="submission" date="2025-09" db="UniProtKB">
        <authorList>
            <consortium name="Ensembl"/>
        </authorList>
    </citation>
    <scope>IDENTIFICATION</scope>
</reference>
<dbReference type="Ensembl" id="ENSAOCT00000002042.2">
    <property type="protein sequence ID" value="ENSAOCP00000007893.2"/>
    <property type="gene ID" value="ENSAOCG00000011772.2"/>
</dbReference>
<evidence type="ECO:0000313" key="12">
    <source>
        <dbReference type="Proteomes" id="UP001501940"/>
    </source>
</evidence>
<dbReference type="GO" id="GO:0000981">
    <property type="term" value="F:DNA-binding transcription factor activity, RNA polymerase II-specific"/>
    <property type="evidence" value="ECO:0007669"/>
    <property type="project" value="TreeGrafter"/>
</dbReference>
<keyword evidence="4" id="KW-0805">Transcription regulation</keyword>
<dbReference type="GeneTree" id="ENSGT00950000183072"/>
<evidence type="ECO:0000259" key="10">
    <source>
        <dbReference type="Pfam" id="PF16019"/>
    </source>
</evidence>
<dbReference type="PANTHER" id="PTHR13580:SF10">
    <property type="entry name" value="CYSTEINE_SERINE-RICH NUCLEAR PROTEIN 1"/>
    <property type="match status" value="1"/>
</dbReference>
<protein>
    <recommendedName>
        <fullName evidence="10">Cysteine/serine-rich nuclear protein N-terminal domain-containing protein</fullName>
    </recommendedName>
</protein>
<dbReference type="OMA" id="YSFSRYM"/>
<evidence type="ECO:0000256" key="1">
    <source>
        <dbReference type="ARBA" id="ARBA00004123"/>
    </source>
</evidence>
<dbReference type="Proteomes" id="UP001501940">
    <property type="component" value="Chromosome 10"/>
</dbReference>
<keyword evidence="6" id="KW-0010">Activator</keyword>
<feature type="compositionally biased region" description="Low complexity" evidence="9">
    <location>
        <begin position="376"/>
        <end position="393"/>
    </location>
</feature>
<dbReference type="GO" id="GO:0005634">
    <property type="term" value="C:nucleus"/>
    <property type="evidence" value="ECO:0007669"/>
    <property type="project" value="UniProtKB-SubCell"/>
</dbReference>
<comment type="subcellular location">
    <subcellularLocation>
        <location evidence="1">Nucleus</location>
    </subcellularLocation>
</comment>
<dbReference type="InterPro" id="IPR023260">
    <property type="entry name" value="Cys/Ser-rich_nuc_prot"/>
</dbReference>
<proteinExistence type="inferred from homology"/>
<name>A0A3Q1B2Z2_AMPOC</name>
<dbReference type="PANTHER" id="PTHR13580">
    <property type="entry name" value="TGF-BETA INDUCED APOPTOSIS PROTEIN"/>
    <property type="match status" value="1"/>
</dbReference>
<evidence type="ECO:0000256" key="6">
    <source>
        <dbReference type="ARBA" id="ARBA00023159"/>
    </source>
</evidence>
<evidence type="ECO:0000256" key="3">
    <source>
        <dbReference type="ARBA" id="ARBA00022703"/>
    </source>
</evidence>
<dbReference type="GO" id="GO:0006915">
    <property type="term" value="P:apoptotic process"/>
    <property type="evidence" value="ECO:0007669"/>
    <property type="project" value="UniProtKB-KW"/>
</dbReference>
<evidence type="ECO:0000256" key="4">
    <source>
        <dbReference type="ARBA" id="ARBA00023015"/>
    </source>
</evidence>
<dbReference type="GO" id="GO:0043565">
    <property type="term" value="F:sequence-specific DNA binding"/>
    <property type="evidence" value="ECO:0007669"/>
    <property type="project" value="TreeGrafter"/>
</dbReference>
<reference evidence="11" key="2">
    <citation type="submission" date="2025-08" db="UniProtKB">
        <authorList>
            <consortium name="Ensembl"/>
        </authorList>
    </citation>
    <scope>IDENTIFICATION</scope>
</reference>
<feature type="region of interest" description="Disordered" evidence="9">
    <location>
        <begin position="21"/>
        <end position="71"/>
    </location>
</feature>
<dbReference type="Pfam" id="PF16019">
    <property type="entry name" value="CSRNP_N"/>
    <property type="match status" value="1"/>
</dbReference>
<dbReference type="STRING" id="80972.ENSAOCP00000007893"/>
<evidence type="ECO:0000313" key="11">
    <source>
        <dbReference type="Ensembl" id="ENSAOCP00000007893.2"/>
    </source>
</evidence>
<keyword evidence="12" id="KW-1185">Reference proteome</keyword>
<evidence type="ECO:0000256" key="7">
    <source>
        <dbReference type="ARBA" id="ARBA00023163"/>
    </source>
</evidence>
<dbReference type="PRINTS" id="PR02031">
    <property type="entry name" value="CYSSERRICHNP"/>
</dbReference>
<feature type="compositionally biased region" description="Low complexity" evidence="9">
    <location>
        <begin position="28"/>
        <end position="57"/>
    </location>
</feature>
<dbReference type="AlphaFoldDB" id="A0A3Q1B2Z2"/>
<evidence type="ECO:0000256" key="5">
    <source>
        <dbReference type="ARBA" id="ARBA00023125"/>
    </source>
</evidence>
<dbReference type="KEGG" id="aoce:111586239"/>
<keyword evidence="8" id="KW-0539">Nucleus</keyword>
<evidence type="ECO:0000256" key="8">
    <source>
        <dbReference type="ARBA" id="ARBA00023242"/>
    </source>
</evidence>
<dbReference type="InterPro" id="IPR031972">
    <property type="entry name" value="CSRNP_N"/>
</dbReference>
<feature type="region of interest" description="Disordered" evidence="9">
    <location>
        <begin position="376"/>
        <end position="406"/>
    </location>
</feature>
<evidence type="ECO:0000256" key="2">
    <source>
        <dbReference type="ARBA" id="ARBA00008548"/>
    </source>
</evidence>
<evidence type="ECO:0000256" key="9">
    <source>
        <dbReference type="SAM" id="MobiDB-lite"/>
    </source>
</evidence>